<sequence length="63" mass="7369">MDQMLKSHRCFHLNKEGFVLLNHSIAFQGNKPLMLALLYISKYTNSQSLLKLVLQRKLILHCK</sequence>
<protein>
    <submittedName>
        <fullName evidence="1">Uncharacterized protein</fullName>
    </submittedName>
</protein>
<name>A0A3M7Q769_BRAPC</name>
<proteinExistence type="predicted"/>
<comment type="caution">
    <text evidence="1">The sequence shown here is derived from an EMBL/GenBank/DDBJ whole genome shotgun (WGS) entry which is preliminary data.</text>
</comment>
<organism evidence="1 2">
    <name type="scientific">Brachionus plicatilis</name>
    <name type="common">Marine rotifer</name>
    <name type="synonym">Brachionus muelleri</name>
    <dbReference type="NCBI Taxonomy" id="10195"/>
    <lineage>
        <taxon>Eukaryota</taxon>
        <taxon>Metazoa</taxon>
        <taxon>Spiralia</taxon>
        <taxon>Gnathifera</taxon>
        <taxon>Rotifera</taxon>
        <taxon>Eurotatoria</taxon>
        <taxon>Monogononta</taxon>
        <taxon>Pseudotrocha</taxon>
        <taxon>Ploima</taxon>
        <taxon>Brachionidae</taxon>
        <taxon>Brachionus</taxon>
    </lineage>
</organism>
<evidence type="ECO:0000313" key="1">
    <source>
        <dbReference type="EMBL" id="RNA07079.1"/>
    </source>
</evidence>
<dbReference type="EMBL" id="REGN01007160">
    <property type="protein sequence ID" value="RNA07079.1"/>
    <property type="molecule type" value="Genomic_DNA"/>
</dbReference>
<reference evidence="1 2" key="1">
    <citation type="journal article" date="2018" name="Sci. Rep.">
        <title>Genomic signatures of local adaptation to the degree of environmental predictability in rotifers.</title>
        <authorList>
            <person name="Franch-Gras L."/>
            <person name="Hahn C."/>
            <person name="Garcia-Roger E.M."/>
            <person name="Carmona M.J."/>
            <person name="Serra M."/>
            <person name="Gomez A."/>
        </authorList>
    </citation>
    <scope>NUCLEOTIDE SEQUENCE [LARGE SCALE GENOMIC DNA]</scope>
    <source>
        <strain evidence="1">HYR1</strain>
    </source>
</reference>
<dbReference type="Proteomes" id="UP000276133">
    <property type="component" value="Unassembled WGS sequence"/>
</dbReference>
<accession>A0A3M7Q769</accession>
<dbReference type="AlphaFoldDB" id="A0A3M7Q769"/>
<keyword evidence="2" id="KW-1185">Reference proteome</keyword>
<gene>
    <name evidence="1" type="ORF">BpHYR1_046025</name>
</gene>
<evidence type="ECO:0000313" key="2">
    <source>
        <dbReference type="Proteomes" id="UP000276133"/>
    </source>
</evidence>